<dbReference type="Proteomes" id="UP000243217">
    <property type="component" value="Unassembled WGS sequence"/>
</dbReference>
<keyword evidence="3" id="KW-1185">Reference proteome</keyword>
<dbReference type="GO" id="GO:0004672">
    <property type="term" value="F:protein kinase activity"/>
    <property type="evidence" value="ECO:0007669"/>
    <property type="project" value="InterPro"/>
</dbReference>
<protein>
    <recommendedName>
        <fullName evidence="1">Serine-threonine/tyrosine-protein kinase catalytic domain-containing protein</fullName>
    </recommendedName>
</protein>
<evidence type="ECO:0000313" key="2">
    <source>
        <dbReference type="EMBL" id="OQR88947.1"/>
    </source>
</evidence>
<reference evidence="2 3" key="1">
    <citation type="journal article" date="2014" name="Genome Biol. Evol.">
        <title>The secreted proteins of Achlya hypogyna and Thraustotheca clavata identify the ancestral oomycete secretome and reveal gene acquisitions by horizontal gene transfer.</title>
        <authorList>
            <person name="Misner I."/>
            <person name="Blouin N."/>
            <person name="Leonard G."/>
            <person name="Richards T.A."/>
            <person name="Lane C.E."/>
        </authorList>
    </citation>
    <scope>NUCLEOTIDE SEQUENCE [LARGE SCALE GENOMIC DNA]</scope>
    <source>
        <strain evidence="2 3">ATCC 34112</strain>
    </source>
</reference>
<sequence length="114" mass="12864">MWETFNEQSPFGGLTGAEAAAHVLSGNRLELSNAIPLKLQDVMIDCFAIDPSKRPSMYEILLALSDKYLSKNVQLDSYFLTRLFEEKITQNNLYLNETVCDYVPAGPVLHTFKC</sequence>
<dbReference type="AlphaFoldDB" id="A0A1V9YTD7"/>
<gene>
    <name evidence="2" type="ORF">THRCLA_22775</name>
</gene>
<evidence type="ECO:0000259" key="1">
    <source>
        <dbReference type="Pfam" id="PF07714"/>
    </source>
</evidence>
<comment type="caution">
    <text evidence="2">The sequence shown here is derived from an EMBL/GenBank/DDBJ whole genome shotgun (WGS) entry which is preliminary data.</text>
</comment>
<dbReference type="Pfam" id="PF07714">
    <property type="entry name" value="PK_Tyr_Ser-Thr"/>
    <property type="match status" value="1"/>
</dbReference>
<accession>A0A1V9YTD7</accession>
<dbReference type="InterPro" id="IPR001245">
    <property type="entry name" value="Ser-Thr/Tyr_kinase_cat_dom"/>
</dbReference>
<name>A0A1V9YTD7_9STRA</name>
<dbReference type="EMBL" id="JNBS01002933">
    <property type="protein sequence ID" value="OQR88947.1"/>
    <property type="molecule type" value="Genomic_DNA"/>
</dbReference>
<dbReference type="SUPFAM" id="SSF56112">
    <property type="entry name" value="Protein kinase-like (PK-like)"/>
    <property type="match status" value="1"/>
</dbReference>
<dbReference type="InterPro" id="IPR011009">
    <property type="entry name" value="Kinase-like_dom_sf"/>
</dbReference>
<proteinExistence type="predicted"/>
<dbReference type="OrthoDB" id="9633308at2759"/>
<feature type="domain" description="Serine-threonine/tyrosine-protein kinase catalytic" evidence="1">
    <location>
        <begin position="1"/>
        <end position="61"/>
    </location>
</feature>
<evidence type="ECO:0000313" key="3">
    <source>
        <dbReference type="Proteomes" id="UP000243217"/>
    </source>
</evidence>
<dbReference type="Gene3D" id="1.10.510.10">
    <property type="entry name" value="Transferase(Phosphotransferase) domain 1"/>
    <property type="match status" value="1"/>
</dbReference>
<organism evidence="2 3">
    <name type="scientific">Thraustotheca clavata</name>
    <dbReference type="NCBI Taxonomy" id="74557"/>
    <lineage>
        <taxon>Eukaryota</taxon>
        <taxon>Sar</taxon>
        <taxon>Stramenopiles</taxon>
        <taxon>Oomycota</taxon>
        <taxon>Saprolegniomycetes</taxon>
        <taxon>Saprolegniales</taxon>
        <taxon>Achlyaceae</taxon>
        <taxon>Thraustotheca</taxon>
    </lineage>
</organism>